<accession>A0A2U3KPL3</accession>
<dbReference type="PANTHER" id="PTHR41791:SF1">
    <property type="entry name" value="SSL7039 PROTEIN"/>
    <property type="match status" value="1"/>
</dbReference>
<gene>
    <name evidence="1" type="ORF">SBA1_370011</name>
</gene>
<evidence type="ECO:0000313" key="1">
    <source>
        <dbReference type="EMBL" id="SPF41623.1"/>
    </source>
</evidence>
<sequence length="110" mass="12356">MTSPVEIRRYLTNNGVDIVGEWLAGLKDARARAKIITRIDRIAAGNFGDCKSLRGGLYELRIDWGPGYRVYYASVAEGCVLLLCGGDKRKQSPDIKRALEYLSDYKKRSL</sequence>
<dbReference type="Pfam" id="PF05973">
    <property type="entry name" value="Gp49"/>
    <property type="match status" value="1"/>
</dbReference>
<proteinExistence type="predicted"/>
<dbReference type="NCBIfam" id="TIGR02683">
    <property type="entry name" value="upstrm_HI1419"/>
    <property type="match status" value="1"/>
</dbReference>
<evidence type="ECO:0000313" key="2">
    <source>
        <dbReference type="Proteomes" id="UP000238701"/>
    </source>
</evidence>
<name>A0A2U3KPL3_9BACT</name>
<dbReference type="InterPro" id="IPR009241">
    <property type="entry name" value="HigB-like"/>
</dbReference>
<dbReference type="OrthoDB" id="9800258at2"/>
<dbReference type="PIRSF" id="PIRSF028744">
    <property type="entry name" value="Addict_mod_HI1419"/>
    <property type="match status" value="1"/>
</dbReference>
<dbReference type="InterPro" id="IPR014056">
    <property type="entry name" value="TypeIITA-like_toxin_pred"/>
</dbReference>
<protein>
    <submittedName>
        <fullName evidence="1">Addiction module killer protein</fullName>
    </submittedName>
</protein>
<organism evidence="1 2">
    <name type="scientific">Candidatus Sulfotelmatobacter kueseliae</name>
    <dbReference type="NCBI Taxonomy" id="2042962"/>
    <lineage>
        <taxon>Bacteria</taxon>
        <taxon>Pseudomonadati</taxon>
        <taxon>Acidobacteriota</taxon>
        <taxon>Terriglobia</taxon>
        <taxon>Terriglobales</taxon>
        <taxon>Candidatus Korobacteraceae</taxon>
        <taxon>Candidatus Sulfotelmatobacter</taxon>
    </lineage>
</organism>
<dbReference type="PANTHER" id="PTHR41791">
    <property type="entry name" value="SSL7039 PROTEIN"/>
    <property type="match status" value="1"/>
</dbReference>
<dbReference type="Proteomes" id="UP000238701">
    <property type="component" value="Unassembled WGS sequence"/>
</dbReference>
<dbReference type="AlphaFoldDB" id="A0A2U3KPL3"/>
<reference evidence="2" key="1">
    <citation type="submission" date="2018-02" db="EMBL/GenBank/DDBJ databases">
        <authorList>
            <person name="Hausmann B."/>
        </authorList>
    </citation>
    <scope>NUCLEOTIDE SEQUENCE [LARGE SCALE GENOMIC DNA]</scope>
    <source>
        <strain evidence="2">Peat soil MAG SbA1</strain>
    </source>
</reference>
<dbReference type="EMBL" id="OMOD01000130">
    <property type="protein sequence ID" value="SPF41623.1"/>
    <property type="molecule type" value="Genomic_DNA"/>
</dbReference>